<protein>
    <submittedName>
        <fullName evidence="1">DUF3293 domain-containing protein</fullName>
    </submittedName>
</protein>
<gene>
    <name evidence="1" type="ORF">G3R48_10205</name>
</gene>
<sequence>MNNVNSTLWQTYQHTQFLLTQRLSNQHSFAIITACNPFGSQLTSCQNRLLDRQLQQTIQQFKQPYRSLYGASPDLSHQEKSWAIFIDKEQALAVGRKFNQLAIYYVEMGRLLLLACGQAPQLECEIGRFDQRQRLVSELPDFEC</sequence>
<keyword evidence="2" id="KW-1185">Reference proteome</keyword>
<dbReference type="RefSeq" id="WP_153664747.1">
    <property type="nucleotide sequence ID" value="NZ_JAAIKR010000009.1"/>
</dbReference>
<dbReference type="EMBL" id="JAAIKR010000009">
    <property type="protein sequence ID" value="MBR9728343.1"/>
    <property type="molecule type" value="Genomic_DNA"/>
</dbReference>
<evidence type="ECO:0000313" key="2">
    <source>
        <dbReference type="Proteomes" id="UP000811844"/>
    </source>
</evidence>
<proteinExistence type="predicted"/>
<dbReference type="Proteomes" id="UP000811844">
    <property type="component" value="Unassembled WGS sequence"/>
</dbReference>
<dbReference type="Pfam" id="PF11697">
    <property type="entry name" value="DUF3293"/>
    <property type="match status" value="1"/>
</dbReference>
<organism evidence="1 2">
    <name type="scientific">Shewanella intestini</name>
    <dbReference type="NCBI Taxonomy" id="2017544"/>
    <lineage>
        <taxon>Bacteria</taxon>
        <taxon>Pseudomonadati</taxon>
        <taxon>Pseudomonadota</taxon>
        <taxon>Gammaproteobacteria</taxon>
        <taxon>Alteromonadales</taxon>
        <taxon>Shewanellaceae</taxon>
        <taxon>Shewanella</taxon>
    </lineage>
</organism>
<dbReference type="InterPro" id="IPR021710">
    <property type="entry name" value="DUF3293"/>
</dbReference>
<comment type="caution">
    <text evidence="1">The sequence shown here is derived from an EMBL/GenBank/DDBJ whole genome shotgun (WGS) entry which is preliminary data.</text>
</comment>
<name>A0ABS5I3F1_9GAMM</name>
<evidence type="ECO:0000313" key="1">
    <source>
        <dbReference type="EMBL" id="MBR9728343.1"/>
    </source>
</evidence>
<reference evidence="1 2" key="1">
    <citation type="submission" date="2020-02" db="EMBL/GenBank/DDBJ databases">
        <title>Shewanella WXL01 sp. nov., a marine bacterium isolated from green algae in Luhuitou Fringing Reef (Northern South China Sea).</title>
        <authorList>
            <person name="Wang X."/>
        </authorList>
    </citation>
    <scope>NUCLEOTIDE SEQUENCE [LARGE SCALE GENOMIC DNA]</scope>
    <source>
        <strain evidence="1 2">MCCC 1A01895</strain>
    </source>
</reference>
<accession>A0ABS5I3F1</accession>